<dbReference type="Proteomes" id="UP001190700">
    <property type="component" value="Unassembled WGS sequence"/>
</dbReference>
<evidence type="ECO:0000313" key="2">
    <source>
        <dbReference type="Proteomes" id="UP001190700"/>
    </source>
</evidence>
<organism evidence="1 2">
    <name type="scientific">Cymbomonas tetramitiformis</name>
    <dbReference type="NCBI Taxonomy" id="36881"/>
    <lineage>
        <taxon>Eukaryota</taxon>
        <taxon>Viridiplantae</taxon>
        <taxon>Chlorophyta</taxon>
        <taxon>Pyramimonadophyceae</taxon>
        <taxon>Pyramimonadales</taxon>
        <taxon>Pyramimonadaceae</taxon>
        <taxon>Cymbomonas</taxon>
    </lineage>
</organism>
<proteinExistence type="predicted"/>
<dbReference type="InterPro" id="IPR000648">
    <property type="entry name" value="Oxysterol-bd"/>
</dbReference>
<sequence length="66" mass="7882">MIELRLDPDLPVEQHVWERAEERPDNRYVMSRWAIGLNEITEGLLDDLPLTDSRRRPDQRLLEQGQ</sequence>
<gene>
    <name evidence="1" type="ORF">CYMTET_47548</name>
</gene>
<dbReference type="GO" id="GO:0008289">
    <property type="term" value="F:lipid binding"/>
    <property type="evidence" value="ECO:0007669"/>
    <property type="project" value="InterPro"/>
</dbReference>
<evidence type="ECO:0000313" key="1">
    <source>
        <dbReference type="EMBL" id="KAK3242774.1"/>
    </source>
</evidence>
<dbReference type="AlphaFoldDB" id="A0AAE0BVD1"/>
<reference evidence="1 2" key="1">
    <citation type="journal article" date="2015" name="Genome Biol. Evol.">
        <title>Comparative Genomics of a Bacterivorous Green Alga Reveals Evolutionary Causalities and Consequences of Phago-Mixotrophic Mode of Nutrition.</title>
        <authorList>
            <person name="Burns J.A."/>
            <person name="Paasch A."/>
            <person name="Narechania A."/>
            <person name="Kim E."/>
        </authorList>
    </citation>
    <scope>NUCLEOTIDE SEQUENCE [LARGE SCALE GENOMIC DNA]</scope>
    <source>
        <strain evidence="1 2">PLY_AMNH</strain>
    </source>
</reference>
<comment type="caution">
    <text evidence="1">The sequence shown here is derived from an EMBL/GenBank/DDBJ whole genome shotgun (WGS) entry which is preliminary data.</text>
</comment>
<keyword evidence="2" id="KW-1185">Reference proteome</keyword>
<accession>A0AAE0BVD1</accession>
<protein>
    <submittedName>
        <fullName evidence="1">Uncharacterized protein</fullName>
    </submittedName>
</protein>
<name>A0AAE0BVD1_9CHLO</name>
<dbReference type="Pfam" id="PF01237">
    <property type="entry name" value="Oxysterol_BP"/>
    <property type="match status" value="1"/>
</dbReference>
<dbReference type="EMBL" id="LGRX02033120">
    <property type="protein sequence ID" value="KAK3242774.1"/>
    <property type="molecule type" value="Genomic_DNA"/>
</dbReference>